<reference evidence="2" key="1">
    <citation type="submission" date="2020-08" db="EMBL/GenBank/DDBJ databases">
        <title>Genome public.</title>
        <authorList>
            <person name="Liu C."/>
            <person name="Sun Q."/>
        </authorList>
    </citation>
    <scope>NUCLEOTIDE SEQUENCE</scope>
    <source>
        <strain evidence="2">BX8</strain>
    </source>
</reference>
<dbReference type="AlphaFoldDB" id="A0A923I8V4"/>
<dbReference type="RefSeq" id="WP_186887611.1">
    <property type="nucleotide sequence ID" value="NZ_JACONZ010000002.1"/>
</dbReference>
<feature type="transmembrane region" description="Helical" evidence="1">
    <location>
        <begin position="163"/>
        <end position="183"/>
    </location>
</feature>
<organism evidence="2 3">
    <name type="scientific">Anaerofilum hominis</name>
    <dbReference type="NCBI Taxonomy" id="2763016"/>
    <lineage>
        <taxon>Bacteria</taxon>
        <taxon>Bacillati</taxon>
        <taxon>Bacillota</taxon>
        <taxon>Clostridia</taxon>
        <taxon>Eubacteriales</taxon>
        <taxon>Oscillospiraceae</taxon>
        <taxon>Anaerofilum</taxon>
    </lineage>
</organism>
<feature type="transmembrane region" description="Helical" evidence="1">
    <location>
        <begin position="12"/>
        <end position="35"/>
    </location>
</feature>
<proteinExistence type="predicted"/>
<feature type="transmembrane region" description="Helical" evidence="1">
    <location>
        <begin position="56"/>
        <end position="79"/>
    </location>
</feature>
<dbReference type="Proteomes" id="UP000659630">
    <property type="component" value="Unassembled WGS sequence"/>
</dbReference>
<evidence type="ECO:0000313" key="3">
    <source>
        <dbReference type="Proteomes" id="UP000659630"/>
    </source>
</evidence>
<evidence type="ECO:0000313" key="2">
    <source>
        <dbReference type="EMBL" id="MBC5581249.1"/>
    </source>
</evidence>
<evidence type="ECO:0000256" key="1">
    <source>
        <dbReference type="SAM" id="Phobius"/>
    </source>
</evidence>
<sequence>MGFKEIASSPLLYGLVIVGILMVAAYAAVFLKKAYGRCLALGFDRKTVNGVIKSSLTFSVVPSISIVIGFLTLSAALGVPWPWWRLSVLGAVGYELMAADMATKGMGYESLAAMAQANDPKVFGAVMFVMTIGIIGGLLFVLVPFGKKLTTGMMKARKSTSTWGVVFSSCFMLTMVAVFLPLMVTGDPVQVAVLATSAVVTVLLGLLIKVTKWAWLNDFVLAITLIVSMVSAVGWNALLH</sequence>
<dbReference type="EMBL" id="JACONZ010000002">
    <property type="protein sequence ID" value="MBC5581249.1"/>
    <property type="molecule type" value="Genomic_DNA"/>
</dbReference>
<feature type="transmembrane region" description="Helical" evidence="1">
    <location>
        <begin position="189"/>
        <end position="207"/>
    </location>
</feature>
<protein>
    <submittedName>
        <fullName evidence="2">DUF5058 family protein</fullName>
    </submittedName>
</protein>
<feature type="transmembrane region" description="Helical" evidence="1">
    <location>
        <begin position="122"/>
        <end position="143"/>
    </location>
</feature>
<dbReference type="InterPro" id="IPR032479">
    <property type="entry name" value="DUF5058"/>
</dbReference>
<accession>A0A923I8V4</accession>
<dbReference type="Pfam" id="PF16481">
    <property type="entry name" value="DUF5058"/>
    <property type="match status" value="1"/>
</dbReference>
<gene>
    <name evidence="2" type="ORF">H8S23_06985</name>
</gene>
<keyword evidence="1" id="KW-0812">Transmembrane</keyword>
<name>A0A923I8V4_9FIRM</name>
<keyword evidence="1" id="KW-0472">Membrane</keyword>
<keyword evidence="3" id="KW-1185">Reference proteome</keyword>
<keyword evidence="1" id="KW-1133">Transmembrane helix</keyword>
<feature type="transmembrane region" description="Helical" evidence="1">
    <location>
        <begin position="219"/>
        <end position="238"/>
    </location>
</feature>
<comment type="caution">
    <text evidence="2">The sequence shown here is derived from an EMBL/GenBank/DDBJ whole genome shotgun (WGS) entry which is preliminary data.</text>
</comment>